<evidence type="ECO:0000313" key="1">
    <source>
        <dbReference type="EMBL" id="KAK9233984.1"/>
    </source>
</evidence>
<comment type="caution">
    <text evidence="1">The sequence shown here is derived from an EMBL/GenBank/DDBJ whole genome shotgun (WGS) entry which is preliminary data.</text>
</comment>
<proteinExistence type="predicted"/>
<organism evidence="1 2">
    <name type="scientific">Lipomyces kononenkoae</name>
    <name type="common">Yeast</name>
    <dbReference type="NCBI Taxonomy" id="34357"/>
    <lineage>
        <taxon>Eukaryota</taxon>
        <taxon>Fungi</taxon>
        <taxon>Dikarya</taxon>
        <taxon>Ascomycota</taxon>
        <taxon>Saccharomycotina</taxon>
        <taxon>Lipomycetes</taxon>
        <taxon>Lipomycetales</taxon>
        <taxon>Lipomycetaceae</taxon>
        <taxon>Lipomyces</taxon>
    </lineage>
</organism>
<protein>
    <submittedName>
        <fullName evidence="1">Uncharacterized protein</fullName>
    </submittedName>
</protein>
<sequence>MTDEQRMDTLNDTAPNVGTTNPTDGTPAWLEQFLQAQQNTVNAQQQQMLQLIQQQGHRIDQVAHLLSQAQNNAPGAVPQPVSADLSPNFTAKRPRAKLPDCQERYAGFGIRHNRPAARVRCTFHIKLTVFRNATRTLDVDLRHPTHGDDHVGGASYHGHRKLSVEERQNIVQLHHMGFSQSNIATFLTAHREEANNFAPVSYMDVANVLNPRDHPRRRIRDYLRTFDDSILTAWHSHAVASIDPAAHEGHEEQIDRLLIVERKYVREVRQRPHVLQIDATYNTNGSDFACVNVVCAGADLEPIPAAVAFLESEDEQSYVWVLERLG</sequence>
<evidence type="ECO:0000313" key="2">
    <source>
        <dbReference type="Proteomes" id="UP001433508"/>
    </source>
</evidence>
<reference evidence="2" key="1">
    <citation type="journal article" date="2024" name="Front. Bioeng. Biotechnol.">
        <title>Genome-scale model development and genomic sequencing of the oleaginous clade Lipomyces.</title>
        <authorList>
            <person name="Czajka J.J."/>
            <person name="Han Y."/>
            <person name="Kim J."/>
            <person name="Mondo S.J."/>
            <person name="Hofstad B.A."/>
            <person name="Robles A."/>
            <person name="Haridas S."/>
            <person name="Riley R."/>
            <person name="LaButti K."/>
            <person name="Pangilinan J."/>
            <person name="Andreopoulos W."/>
            <person name="Lipzen A."/>
            <person name="Yan J."/>
            <person name="Wang M."/>
            <person name="Ng V."/>
            <person name="Grigoriev I.V."/>
            <person name="Spatafora J.W."/>
            <person name="Magnuson J.K."/>
            <person name="Baker S.E."/>
            <person name="Pomraning K.R."/>
        </authorList>
    </citation>
    <scope>NUCLEOTIDE SEQUENCE [LARGE SCALE GENOMIC DNA]</scope>
    <source>
        <strain evidence="2">CBS 7786</strain>
    </source>
</reference>
<dbReference type="EMBL" id="MU971537">
    <property type="protein sequence ID" value="KAK9233984.1"/>
    <property type="molecule type" value="Genomic_DNA"/>
</dbReference>
<dbReference type="Proteomes" id="UP001433508">
    <property type="component" value="Unassembled WGS sequence"/>
</dbReference>
<name>A0ACC3SS96_LIPKO</name>
<accession>A0ACC3SS96</accession>
<gene>
    <name evidence="1" type="ORF">V1525DRAFT_422655</name>
</gene>
<keyword evidence="2" id="KW-1185">Reference proteome</keyword>